<gene>
    <name evidence="1" type="ORF">AVDCRST_MAG19-1624</name>
</gene>
<dbReference type="AlphaFoldDB" id="A0A6J4U6S7"/>
<feature type="non-terminal residue" evidence="1">
    <location>
        <position position="1"/>
    </location>
</feature>
<dbReference type="EMBL" id="CADCWL010000001">
    <property type="protein sequence ID" value="CAA9542133.1"/>
    <property type="molecule type" value="Genomic_DNA"/>
</dbReference>
<name>A0A6J4U6S7_9BACT</name>
<feature type="non-terminal residue" evidence="1">
    <location>
        <position position="33"/>
    </location>
</feature>
<sequence>WCAWRLPCPTNRSTWCRPAWRFLGRGMTLMQTS</sequence>
<organism evidence="1">
    <name type="scientific">uncultured Thermomicrobiales bacterium</name>
    <dbReference type="NCBI Taxonomy" id="1645740"/>
    <lineage>
        <taxon>Bacteria</taxon>
        <taxon>Pseudomonadati</taxon>
        <taxon>Thermomicrobiota</taxon>
        <taxon>Thermomicrobia</taxon>
        <taxon>Thermomicrobiales</taxon>
        <taxon>environmental samples</taxon>
    </lineage>
</organism>
<reference evidence="1" key="1">
    <citation type="submission" date="2020-02" db="EMBL/GenBank/DDBJ databases">
        <authorList>
            <person name="Meier V. D."/>
        </authorList>
    </citation>
    <scope>NUCLEOTIDE SEQUENCE</scope>
    <source>
        <strain evidence="1">AVDCRST_MAG19</strain>
    </source>
</reference>
<accession>A0A6J4U6S7</accession>
<proteinExistence type="predicted"/>
<evidence type="ECO:0000313" key="1">
    <source>
        <dbReference type="EMBL" id="CAA9542133.1"/>
    </source>
</evidence>
<protein>
    <submittedName>
        <fullName evidence="1">Uncharacterized protein</fullName>
    </submittedName>
</protein>